<dbReference type="STRING" id="683960.A0A1E3P0I8"/>
<evidence type="ECO:0000313" key="2">
    <source>
        <dbReference type="EMBL" id="ODQ58979.1"/>
    </source>
</evidence>
<evidence type="ECO:0000256" key="1">
    <source>
        <dbReference type="SAM" id="MobiDB-lite"/>
    </source>
</evidence>
<dbReference type="AlphaFoldDB" id="A0A1E3P0I8"/>
<gene>
    <name evidence="2" type="ORF">WICANDRAFT_63482</name>
</gene>
<evidence type="ECO:0000313" key="3">
    <source>
        <dbReference type="Proteomes" id="UP000094112"/>
    </source>
</evidence>
<dbReference type="Proteomes" id="UP000094112">
    <property type="component" value="Unassembled WGS sequence"/>
</dbReference>
<dbReference type="RefSeq" id="XP_019038186.1">
    <property type="nucleotide sequence ID" value="XM_019183557.1"/>
</dbReference>
<feature type="region of interest" description="Disordered" evidence="1">
    <location>
        <begin position="187"/>
        <end position="336"/>
    </location>
</feature>
<keyword evidence="3" id="KW-1185">Reference proteome</keyword>
<organism evidence="2 3">
    <name type="scientific">Wickerhamomyces anomalus (strain ATCC 58044 / CBS 1984 / NCYC 433 / NRRL Y-366-8)</name>
    <name type="common">Yeast</name>
    <name type="synonym">Hansenula anomala</name>
    <dbReference type="NCBI Taxonomy" id="683960"/>
    <lineage>
        <taxon>Eukaryota</taxon>
        <taxon>Fungi</taxon>
        <taxon>Dikarya</taxon>
        <taxon>Ascomycota</taxon>
        <taxon>Saccharomycotina</taxon>
        <taxon>Saccharomycetes</taxon>
        <taxon>Phaffomycetales</taxon>
        <taxon>Wickerhamomycetaceae</taxon>
        <taxon>Wickerhamomyces</taxon>
    </lineage>
</organism>
<feature type="compositionally biased region" description="Low complexity" evidence="1">
    <location>
        <begin position="237"/>
        <end position="263"/>
    </location>
</feature>
<protein>
    <submittedName>
        <fullName evidence="2">Uncharacterized protein</fullName>
    </submittedName>
</protein>
<accession>A0A1E3P0I8</accession>
<dbReference type="OrthoDB" id="4093878at2759"/>
<proteinExistence type="predicted"/>
<dbReference type="EMBL" id="KV454211">
    <property type="protein sequence ID" value="ODQ58979.1"/>
    <property type="molecule type" value="Genomic_DNA"/>
</dbReference>
<reference evidence="2 3" key="1">
    <citation type="journal article" date="2016" name="Proc. Natl. Acad. Sci. U.S.A.">
        <title>Comparative genomics of biotechnologically important yeasts.</title>
        <authorList>
            <person name="Riley R."/>
            <person name="Haridas S."/>
            <person name="Wolfe K.H."/>
            <person name="Lopes M.R."/>
            <person name="Hittinger C.T."/>
            <person name="Goeker M."/>
            <person name="Salamov A.A."/>
            <person name="Wisecaver J.H."/>
            <person name="Long T.M."/>
            <person name="Calvey C.H."/>
            <person name="Aerts A.L."/>
            <person name="Barry K.W."/>
            <person name="Choi C."/>
            <person name="Clum A."/>
            <person name="Coughlan A.Y."/>
            <person name="Deshpande S."/>
            <person name="Douglass A.P."/>
            <person name="Hanson S.J."/>
            <person name="Klenk H.-P."/>
            <person name="LaButti K.M."/>
            <person name="Lapidus A."/>
            <person name="Lindquist E.A."/>
            <person name="Lipzen A.M."/>
            <person name="Meier-Kolthoff J.P."/>
            <person name="Ohm R.A."/>
            <person name="Otillar R.P."/>
            <person name="Pangilinan J.L."/>
            <person name="Peng Y."/>
            <person name="Rokas A."/>
            <person name="Rosa C.A."/>
            <person name="Scheuner C."/>
            <person name="Sibirny A.A."/>
            <person name="Slot J.C."/>
            <person name="Stielow J.B."/>
            <person name="Sun H."/>
            <person name="Kurtzman C.P."/>
            <person name="Blackwell M."/>
            <person name="Grigoriev I.V."/>
            <person name="Jeffries T.W."/>
        </authorList>
    </citation>
    <scope>NUCLEOTIDE SEQUENCE [LARGE SCALE GENOMIC DNA]</scope>
    <source>
        <strain evidence="3">ATCC 58044 / CBS 1984 / NCYC 433 / NRRL Y-366-8</strain>
    </source>
</reference>
<name>A0A1E3P0I8_WICAA</name>
<sequence length="336" mass="38238">MLSFDYAPASFFNSDCFMRSPMLDSNILLEHQNHYPLYHHHQQQQPRRIVRSKSYQPRRPTQEDYFASLLNQLIEHSGEEQKPLKPEVEAKVLNARDSFQIQVFKDNNNFNHYSIRYKLSGHDVIIYIESEVDDFAKGFRFAQDKIDINNVEWKVVRNVLVINVPKCKDEFILRPSVRFVKRVDPPACNNKPMVQQPKQAPVLISKPQRESTSTPPKEAPAVETRSSSPQEKLVTGASSPVTTSTVSSKPSPAPKSKVISIPIEFADSETEITPKSTRESSRRSSVTESVKSNTRTESEAELSDDDSAPSNKLPKLKRKVSIEEVEDESLHMADLD</sequence>
<feature type="compositionally biased region" description="Low complexity" evidence="1">
    <location>
        <begin position="283"/>
        <end position="292"/>
    </location>
</feature>
<dbReference type="GeneID" id="30200803"/>